<evidence type="ECO:0000313" key="2">
    <source>
        <dbReference type="Proteomes" id="UP000295285"/>
    </source>
</evidence>
<sequence length="53" mass="6251">MQLYVNDVEKSLLFYEKIIGLKLSIQMGIFSGLRLSKGKHEKCLPFLWKYSKK</sequence>
<dbReference type="InterPro" id="IPR029068">
    <property type="entry name" value="Glyas_Bleomycin-R_OHBP_Dase"/>
</dbReference>
<comment type="caution">
    <text evidence="1">The sequence shown here is derived from an EMBL/GenBank/DDBJ whole genome shotgun (WGS) entry which is preliminary data.</text>
</comment>
<keyword evidence="1" id="KW-0223">Dioxygenase</keyword>
<evidence type="ECO:0000313" key="1">
    <source>
        <dbReference type="EMBL" id="TCW50087.1"/>
    </source>
</evidence>
<name>A0A4R4B6R8_BACTU</name>
<organism evidence="1 2">
    <name type="scientific">Bacillus thuringiensis</name>
    <dbReference type="NCBI Taxonomy" id="1428"/>
    <lineage>
        <taxon>Bacteria</taxon>
        <taxon>Bacillati</taxon>
        <taxon>Bacillota</taxon>
        <taxon>Bacilli</taxon>
        <taxon>Bacillales</taxon>
        <taxon>Bacillaceae</taxon>
        <taxon>Bacillus</taxon>
        <taxon>Bacillus cereus group</taxon>
    </lineage>
</organism>
<gene>
    <name evidence="1" type="ORF">EC910_118118</name>
</gene>
<protein>
    <submittedName>
        <fullName evidence="1">Glyoxalase/bleomycin resistance protein/dioxygenase superfamily protein</fullName>
    </submittedName>
</protein>
<dbReference type="Proteomes" id="UP000295285">
    <property type="component" value="Unassembled WGS sequence"/>
</dbReference>
<dbReference type="GO" id="GO:0051213">
    <property type="term" value="F:dioxygenase activity"/>
    <property type="evidence" value="ECO:0007669"/>
    <property type="project" value="UniProtKB-KW"/>
</dbReference>
<proteinExistence type="predicted"/>
<dbReference type="EMBL" id="SMDG01000018">
    <property type="protein sequence ID" value="TCW50087.1"/>
    <property type="molecule type" value="Genomic_DNA"/>
</dbReference>
<dbReference type="SUPFAM" id="SSF54593">
    <property type="entry name" value="Glyoxalase/Bleomycin resistance protein/Dihydroxybiphenyl dioxygenase"/>
    <property type="match status" value="1"/>
</dbReference>
<accession>A0A4R4B6R8</accession>
<reference evidence="1 2" key="1">
    <citation type="submission" date="2019-03" db="EMBL/GenBank/DDBJ databases">
        <title>Above-ground endophytic microbial communities from plants in different locations in the United States.</title>
        <authorList>
            <person name="Frank C."/>
        </authorList>
    </citation>
    <scope>NUCLEOTIDE SEQUENCE [LARGE SCALE GENOMIC DNA]</scope>
    <source>
        <strain evidence="1 2">LP_2_YM</strain>
    </source>
</reference>
<dbReference type="AlphaFoldDB" id="A0A4R4B6R8"/>
<keyword evidence="1" id="KW-0560">Oxidoreductase</keyword>